<dbReference type="Gene3D" id="3.60.21.10">
    <property type="match status" value="1"/>
</dbReference>
<protein>
    <recommendedName>
        <fullName evidence="1">Calcineurin-like phosphoesterase domain-containing protein</fullName>
    </recommendedName>
</protein>
<dbReference type="GO" id="GO:0016787">
    <property type="term" value="F:hydrolase activity"/>
    <property type="evidence" value="ECO:0007669"/>
    <property type="project" value="InterPro"/>
</dbReference>
<name>A0A2H0WMQ6_9BACT</name>
<dbReference type="InterPro" id="IPR004843">
    <property type="entry name" value="Calcineurin-like_PHP"/>
</dbReference>
<evidence type="ECO:0000313" key="3">
    <source>
        <dbReference type="Proteomes" id="UP000230033"/>
    </source>
</evidence>
<accession>A0A2H0WMQ6</accession>
<sequence length="274" mass="29880">MKKLLIAIFLPLVVILWAGTNLKPSTNPLPASPAPTGLPDGTRPAQSDYTFAVISDIHADYDSLQKALDFARADGVSFIIVAGDLTTVGAPAELQKIKAVLAKNNLPYYVVPGNHDLWSKGGLGNFTTVFGPDFQFFQKGEVKFILINNADGSKGVGEGQQEWLDQELADCFKLYCLVFAHMPLNHPYFTHVMGEGSPLVANQAAELVKKLTSHQVKKLFAGHVHYFSSYELDGLKTHTDGAVFSDKGTVSPRFLEITVSGSPTTLEEKEVWVE</sequence>
<evidence type="ECO:0000313" key="2">
    <source>
        <dbReference type="EMBL" id="PIS13926.1"/>
    </source>
</evidence>
<evidence type="ECO:0000259" key="1">
    <source>
        <dbReference type="Pfam" id="PF00149"/>
    </source>
</evidence>
<dbReference type="Proteomes" id="UP000230033">
    <property type="component" value="Unassembled WGS sequence"/>
</dbReference>
<dbReference type="EMBL" id="PEZJ01000020">
    <property type="protein sequence ID" value="PIS13926.1"/>
    <property type="molecule type" value="Genomic_DNA"/>
</dbReference>
<gene>
    <name evidence="2" type="ORF">COT65_01645</name>
</gene>
<comment type="caution">
    <text evidence="2">The sequence shown here is derived from an EMBL/GenBank/DDBJ whole genome shotgun (WGS) entry which is preliminary data.</text>
</comment>
<organism evidence="2 3">
    <name type="scientific">Candidatus Shapirobacteria bacterium CG09_land_8_20_14_0_10_47_13</name>
    <dbReference type="NCBI Taxonomy" id="1974481"/>
    <lineage>
        <taxon>Bacteria</taxon>
        <taxon>Candidatus Shapironibacteriota</taxon>
    </lineage>
</organism>
<dbReference type="AlphaFoldDB" id="A0A2H0WMQ6"/>
<dbReference type="InterPro" id="IPR029052">
    <property type="entry name" value="Metallo-depent_PP-like"/>
</dbReference>
<proteinExistence type="predicted"/>
<reference evidence="3" key="1">
    <citation type="submission" date="2017-09" db="EMBL/GenBank/DDBJ databases">
        <title>Depth-based differentiation of microbial function through sediment-hosted aquifers and enrichment of novel symbionts in the deep terrestrial subsurface.</title>
        <authorList>
            <person name="Probst A.J."/>
            <person name="Ladd B."/>
            <person name="Jarett J.K."/>
            <person name="Geller-Mcgrath D.E."/>
            <person name="Sieber C.M.K."/>
            <person name="Emerson J.B."/>
            <person name="Anantharaman K."/>
            <person name="Thomas B.C."/>
            <person name="Malmstrom R."/>
            <person name="Stieglmeier M."/>
            <person name="Klingl A."/>
            <person name="Woyke T."/>
            <person name="Ryan C.M."/>
            <person name="Banfield J.F."/>
        </authorList>
    </citation>
    <scope>NUCLEOTIDE SEQUENCE [LARGE SCALE GENOMIC DNA]</scope>
</reference>
<feature type="domain" description="Calcineurin-like phosphoesterase" evidence="1">
    <location>
        <begin position="50"/>
        <end position="226"/>
    </location>
</feature>
<dbReference type="PANTHER" id="PTHR43143:SF1">
    <property type="entry name" value="SERINE_THREONINE-PROTEIN PHOSPHATASE CPPED1"/>
    <property type="match status" value="1"/>
</dbReference>
<dbReference type="PANTHER" id="PTHR43143">
    <property type="entry name" value="METALLOPHOSPHOESTERASE, CALCINEURIN SUPERFAMILY"/>
    <property type="match status" value="1"/>
</dbReference>
<dbReference type="SUPFAM" id="SSF56300">
    <property type="entry name" value="Metallo-dependent phosphatases"/>
    <property type="match status" value="1"/>
</dbReference>
<dbReference type="Pfam" id="PF00149">
    <property type="entry name" value="Metallophos"/>
    <property type="match status" value="1"/>
</dbReference>
<dbReference type="InterPro" id="IPR051918">
    <property type="entry name" value="STPP_CPPED1"/>
</dbReference>